<dbReference type="InterPro" id="IPR001117">
    <property type="entry name" value="Cu-oxidase_2nd"/>
</dbReference>
<evidence type="ECO:0000256" key="2">
    <source>
        <dbReference type="ARBA" id="ARBA00022723"/>
    </source>
</evidence>
<dbReference type="InterPro" id="IPR006311">
    <property type="entry name" value="TAT_signal"/>
</dbReference>
<evidence type="ECO:0000256" key="9">
    <source>
        <dbReference type="SAM" id="MobiDB-lite"/>
    </source>
</evidence>
<evidence type="ECO:0000313" key="13">
    <source>
        <dbReference type="EMBL" id="ARU18435.1"/>
    </source>
</evidence>
<evidence type="ECO:0000259" key="10">
    <source>
        <dbReference type="Pfam" id="PF00394"/>
    </source>
</evidence>
<keyword evidence="2" id="KW-0479">Metal-binding</keyword>
<dbReference type="Pfam" id="PF07731">
    <property type="entry name" value="Cu-oxidase_2"/>
    <property type="match status" value="1"/>
</dbReference>
<name>A0A217EZ64_9SPHN</name>
<dbReference type="SUPFAM" id="SSF49503">
    <property type="entry name" value="Cupredoxins"/>
    <property type="match status" value="3"/>
</dbReference>
<dbReference type="CDD" id="cd13867">
    <property type="entry name" value="CuRO_2_CueO_FtsP"/>
    <property type="match status" value="1"/>
</dbReference>
<evidence type="ECO:0000256" key="7">
    <source>
        <dbReference type="ARBA" id="ARBA00043090"/>
    </source>
</evidence>
<evidence type="ECO:0000256" key="4">
    <source>
        <dbReference type="ARBA" id="ARBA00038978"/>
    </source>
</evidence>
<sequence>MDQWAKASGLNRRALLRRAGAAATGLVALPLSACEARNSLFSADGAGANPLAIPKLDQGIVEQGERVFRLSISAGQKEFAPGVASPTIGVNAPYLGQTLEMRRGERVQLHVDNGLDEGATVHWHGFELPAAADGGPHQLIRPGARWSPSFEVRQRASLYWYHSHLHRGTGPQVYAGLAAPIYVRDDEEDALDLPSEYGVDDIPLIVQDRLLDSSGKLLYPQNMHAQMMGVRGNRLYVNGTQNAVFDARTGLLRLRILNGSNARFYDFSLSGGQTMQLIVSDGGLLERPHAVRSLRLAPGERAQVVVDLSEGRPLSLVATSPDNSRGMMGGDGGGMMGGGMMVRRRDDTEMDEPFRVLDIRPSGSSPQRKLLPQLAALPAIDPSLAVRTRRFVLDMGMMGGGMSINGASMNMNVVNERVPVGQWEIWEIANASMMAHPFHIHNAQFRVIDRDGRAPPPLETGFKDTVIVNPREQVRVLLRFEEYTDPDLPYMYHCHILEHEDAGMMGQFLVVNS</sequence>
<reference evidence="13 14" key="1">
    <citation type="submission" date="2017-01" db="EMBL/GenBank/DDBJ databases">
        <title>Complete genome sequence of esterase-producing bacterium Croceicoccus marinus E4A9.</title>
        <authorList>
            <person name="Wu Y.-H."/>
            <person name="Cheng H."/>
            <person name="Xu L."/>
            <person name="Huo Y.-Y."/>
            <person name="Wang C.-S."/>
            <person name="Xu X.-W."/>
        </authorList>
    </citation>
    <scope>NUCLEOTIDE SEQUENCE [LARGE SCALE GENOMIC DNA]</scope>
    <source>
        <strain evidence="13 14">E4A9</strain>
        <plasmid evidence="14">Plasmid pcme4a9ii</plasmid>
    </source>
</reference>
<evidence type="ECO:0000256" key="8">
    <source>
        <dbReference type="ARBA" id="ARBA00048092"/>
    </source>
</evidence>
<evidence type="ECO:0000256" key="3">
    <source>
        <dbReference type="ARBA" id="ARBA00023002"/>
    </source>
</evidence>
<dbReference type="InterPro" id="IPR008972">
    <property type="entry name" value="Cupredoxin"/>
</dbReference>
<feature type="domain" description="Plastocyanin-like" evidence="11">
    <location>
        <begin position="401"/>
        <end position="511"/>
    </location>
</feature>
<dbReference type="EMBL" id="CP019604">
    <property type="protein sequence ID" value="ARU18435.1"/>
    <property type="molecule type" value="Genomic_DNA"/>
</dbReference>
<dbReference type="PROSITE" id="PS00080">
    <property type="entry name" value="MULTICOPPER_OXIDASE2"/>
    <property type="match status" value="1"/>
</dbReference>
<geneLocation type="plasmid" evidence="14">
    <name>pcme4a9ii</name>
</geneLocation>
<dbReference type="InterPro" id="IPR011707">
    <property type="entry name" value="Cu-oxidase-like_N"/>
</dbReference>
<dbReference type="GO" id="GO:0005507">
    <property type="term" value="F:copper ion binding"/>
    <property type="evidence" value="ECO:0007669"/>
    <property type="project" value="InterPro"/>
</dbReference>
<gene>
    <name evidence="13" type="ORF">A9D14_19105</name>
</gene>
<dbReference type="Pfam" id="PF07732">
    <property type="entry name" value="Cu-oxidase_3"/>
    <property type="match status" value="1"/>
</dbReference>
<dbReference type="EC" id="1.16.3.4" evidence="4"/>
<comment type="catalytic activity">
    <reaction evidence="8">
        <text>4 Cu(+) + O2 + 4 H(+) = 4 Cu(2+) + 2 H2O</text>
        <dbReference type="Rhea" id="RHEA:30083"/>
        <dbReference type="ChEBI" id="CHEBI:15377"/>
        <dbReference type="ChEBI" id="CHEBI:15378"/>
        <dbReference type="ChEBI" id="CHEBI:15379"/>
        <dbReference type="ChEBI" id="CHEBI:29036"/>
        <dbReference type="ChEBI" id="CHEBI:49552"/>
        <dbReference type="EC" id="1.16.3.4"/>
    </reaction>
    <physiologicalReaction direction="left-to-right" evidence="8">
        <dbReference type="Rhea" id="RHEA:30084"/>
    </physiologicalReaction>
</comment>
<dbReference type="Proteomes" id="UP000195807">
    <property type="component" value="Plasmid pCME4A9II"/>
</dbReference>
<evidence type="ECO:0000313" key="14">
    <source>
        <dbReference type="Proteomes" id="UP000195807"/>
    </source>
</evidence>
<dbReference type="InterPro" id="IPR011706">
    <property type="entry name" value="Cu-oxidase_C"/>
</dbReference>
<dbReference type="PANTHER" id="PTHR48267:SF1">
    <property type="entry name" value="BILIRUBIN OXIDASE"/>
    <property type="match status" value="1"/>
</dbReference>
<dbReference type="RefSeq" id="WP_066850920.1">
    <property type="nucleotide sequence ID" value="NZ_CP019604.1"/>
</dbReference>
<evidence type="ECO:0000256" key="5">
    <source>
        <dbReference type="ARBA" id="ARBA00041027"/>
    </source>
</evidence>
<dbReference type="GO" id="GO:0016491">
    <property type="term" value="F:oxidoreductase activity"/>
    <property type="evidence" value="ECO:0007669"/>
    <property type="project" value="UniProtKB-KW"/>
</dbReference>
<dbReference type="STRING" id="450378.GCA_001661675_03836"/>
<proteinExistence type="predicted"/>
<keyword evidence="13" id="KW-0614">Plasmid</keyword>
<comment type="subunit">
    <text evidence="1">Monomer.</text>
</comment>
<keyword evidence="3" id="KW-0560">Oxidoreductase</keyword>
<accession>A0A217EZ64</accession>
<keyword evidence="14" id="KW-1185">Reference proteome</keyword>
<feature type="domain" description="Plastocyanin-like" evidence="10">
    <location>
        <begin position="252"/>
        <end position="309"/>
    </location>
</feature>
<evidence type="ECO:0000259" key="11">
    <source>
        <dbReference type="Pfam" id="PF07731"/>
    </source>
</evidence>
<feature type="region of interest" description="Disordered" evidence="9">
    <location>
        <begin position="316"/>
        <end position="336"/>
    </location>
</feature>
<dbReference type="PANTHER" id="PTHR48267">
    <property type="entry name" value="CUPREDOXIN SUPERFAMILY PROTEIN"/>
    <property type="match status" value="1"/>
</dbReference>
<dbReference type="KEGG" id="cman:A9D14_19105"/>
<protein>
    <recommendedName>
        <fullName evidence="5">Multicopper oxidase CueO</fullName>
        <ecNumber evidence="4">1.16.3.4</ecNumber>
    </recommendedName>
    <alternativeName>
        <fullName evidence="6">Copper efflux oxidase</fullName>
    </alternativeName>
    <alternativeName>
        <fullName evidence="7">Cuprous oxidase</fullName>
    </alternativeName>
</protein>
<feature type="compositionally biased region" description="Gly residues" evidence="9">
    <location>
        <begin position="327"/>
        <end position="336"/>
    </location>
</feature>
<evidence type="ECO:0000256" key="1">
    <source>
        <dbReference type="ARBA" id="ARBA00011245"/>
    </source>
</evidence>
<dbReference type="CDD" id="cd13890">
    <property type="entry name" value="CuRO_3_CueO_FtsP"/>
    <property type="match status" value="1"/>
</dbReference>
<evidence type="ECO:0000256" key="6">
    <source>
        <dbReference type="ARBA" id="ARBA00042896"/>
    </source>
</evidence>
<feature type="domain" description="Plastocyanin-like" evidence="12">
    <location>
        <begin position="75"/>
        <end position="187"/>
    </location>
</feature>
<dbReference type="AlphaFoldDB" id="A0A217EZ64"/>
<dbReference type="InterPro" id="IPR002355">
    <property type="entry name" value="Cu_oxidase_Cu_BS"/>
</dbReference>
<organism evidence="13 14">
    <name type="scientific">Croceicoccus marinus</name>
    <dbReference type="NCBI Taxonomy" id="450378"/>
    <lineage>
        <taxon>Bacteria</taxon>
        <taxon>Pseudomonadati</taxon>
        <taxon>Pseudomonadota</taxon>
        <taxon>Alphaproteobacteria</taxon>
        <taxon>Sphingomonadales</taxon>
        <taxon>Erythrobacteraceae</taxon>
        <taxon>Croceicoccus</taxon>
    </lineage>
</organism>
<dbReference type="InterPro" id="IPR045087">
    <property type="entry name" value="Cu-oxidase_fam"/>
</dbReference>
<dbReference type="Pfam" id="PF00394">
    <property type="entry name" value="Cu-oxidase"/>
    <property type="match status" value="1"/>
</dbReference>
<evidence type="ECO:0000259" key="12">
    <source>
        <dbReference type="Pfam" id="PF07732"/>
    </source>
</evidence>
<dbReference type="Gene3D" id="2.60.40.420">
    <property type="entry name" value="Cupredoxins - blue copper proteins"/>
    <property type="match status" value="3"/>
</dbReference>
<dbReference type="PROSITE" id="PS51318">
    <property type="entry name" value="TAT"/>
    <property type="match status" value="1"/>
</dbReference>
<dbReference type="OrthoDB" id="9757546at2"/>